<protein>
    <recommendedName>
        <fullName evidence="1">HTH luxR-type domain-containing protein</fullName>
    </recommendedName>
</protein>
<comment type="caution">
    <text evidence="2">The sequence shown here is derived from an EMBL/GenBank/DDBJ whole genome shotgun (WGS) entry which is preliminary data.</text>
</comment>
<dbReference type="SMART" id="SM00421">
    <property type="entry name" value="HTH_LUXR"/>
    <property type="match status" value="1"/>
</dbReference>
<organism evidence="2 3">
    <name type="scientific">Dyella mobilis</name>
    <dbReference type="NCBI Taxonomy" id="1849582"/>
    <lineage>
        <taxon>Bacteria</taxon>
        <taxon>Pseudomonadati</taxon>
        <taxon>Pseudomonadota</taxon>
        <taxon>Gammaproteobacteria</taxon>
        <taxon>Lysobacterales</taxon>
        <taxon>Rhodanobacteraceae</taxon>
        <taxon>Dyella</taxon>
    </lineage>
</organism>
<dbReference type="Pfam" id="PF00196">
    <property type="entry name" value="GerE"/>
    <property type="match status" value="1"/>
</dbReference>
<keyword evidence="3" id="KW-1185">Reference proteome</keyword>
<name>A0ABS2KCK8_9GAMM</name>
<evidence type="ECO:0000259" key="1">
    <source>
        <dbReference type="SMART" id="SM00421"/>
    </source>
</evidence>
<evidence type="ECO:0000313" key="2">
    <source>
        <dbReference type="EMBL" id="MBM7128674.1"/>
    </source>
</evidence>
<proteinExistence type="predicted"/>
<sequence length="76" mass="8744">MCIKCVCTAYPYTSMRTLEFPFLPTCLLTGHLNKQIAMDLGAAEKTIKIHRSRIMHKLGIRSPVELLRFLERADLH</sequence>
<dbReference type="Gene3D" id="1.10.10.10">
    <property type="entry name" value="Winged helix-like DNA-binding domain superfamily/Winged helix DNA-binding domain"/>
    <property type="match status" value="1"/>
</dbReference>
<dbReference type="CDD" id="cd06170">
    <property type="entry name" value="LuxR_C_like"/>
    <property type="match status" value="1"/>
</dbReference>
<dbReference type="InterPro" id="IPR036388">
    <property type="entry name" value="WH-like_DNA-bd_sf"/>
</dbReference>
<dbReference type="RefSeq" id="WP_369418049.1">
    <property type="nucleotide sequence ID" value="NZ_BSOC01000006.1"/>
</dbReference>
<accession>A0ABS2KCK8</accession>
<dbReference type="PRINTS" id="PR00038">
    <property type="entry name" value="HTHLUXR"/>
</dbReference>
<evidence type="ECO:0000313" key="3">
    <source>
        <dbReference type="Proteomes" id="UP001430193"/>
    </source>
</evidence>
<dbReference type="EMBL" id="JADIKF010000035">
    <property type="protein sequence ID" value="MBM7128674.1"/>
    <property type="molecule type" value="Genomic_DNA"/>
</dbReference>
<feature type="domain" description="HTH luxR-type" evidence="1">
    <location>
        <begin position="25"/>
        <end position="70"/>
    </location>
</feature>
<dbReference type="SUPFAM" id="SSF46894">
    <property type="entry name" value="C-terminal effector domain of the bipartite response regulators"/>
    <property type="match status" value="1"/>
</dbReference>
<gene>
    <name evidence="2" type="ORF">ISS99_03980</name>
</gene>
<dbReference type="InterPro" id="IPR000792">
    <property type="entry name" value="Tscrpt_reg_LuxR_C"/>
</dbReference>
<dbReference type="InterPro" id="IPR016032">
    <property type="entry name" value="Sig_transdc_resp-reg_C-effctor"/>
</dbReference>
<dbReference type="Proteomes" id="UP001430193">
    <property type="component" value="Unassembled WGS sequence"/>
</dbReference>
<reference evidence="2" key="1">
    <citation type="submission" date="2020-10" db="EMBL/GenBank/DDBJ databases">
        <title>Phylogeny of dyella-like bacteria.</title>
        <authorList>
            <person name="Fu J."/>
        </authorList>
    </citation>
    <scope>NUCLEOTIDE SEQUENCE</scope>
    <source>
        <strain evidence="2">DHON07</strain>
    </source>
</reference>